<evidence type="ECO:0000313" key="6">
    <source>
        <dbReference type="EMBL" id="GFG35659.1"/>
    </source>
</evidence>
<dbReference type="PANTHER" id="PTHR15321">
    <property type="entry name" value="TUMOR SUPPRESSOR P53-BINDING PROTEIN 1"/>
    <property type="match status" value="1"/>
</dbReference>
<dbReference type="GO" id="GO:0000077">
    <property type="term" value="P:DNA damage checkpoint signaling"/>
    <property type="evidence" value="ECO:0007669"/>
    <property type="project" value="TreeGrafter"/>
</dbReference>
<comment type="caution">
    <text evidence="6">The sequence shown here is derived from an EMBL/GenBank/DDBJ whole genome shotgun (WGS) entry which is preliminary data.</text>
</comment>
<dbReference type="InParanoid" id="A0A6L2PSX5"/>
<organism evidence="6 7">
    <name type="scientific">Coptotermes formosanus</name>
    <name type="common">Formosan subterranean termite</name>
    <dbReference type="NCBI Taxonomy" id="36987"/>
    <lineage>
        <taxon>Eukaryota</taxon>
        <taxon>Metazoa</taxon>
        <taxon>Ecdysozoa</taxon>
        <taxon>Arthropoda</taxon>
        <taxon>Hexapoda</taxon>
        <taxon>Insecta</taxon>
        <taxon>Pterygota</taxon>
        <taxon>Neoptera</taxon>
        <taxon>Polyneoptera</taxon>
        <taxon>Dictyoptera</taxon>
        <taxon>Blattodea</taxon>
        <taxon>Blattoidea</taxon>
        <taxon>Termitoidae</taxon>
        <taxon>Rhinotermitidae</taxon>
        <taxon>Coptotermes</taxon>
    </lineage>
</organism>
<dbReference type="InterPro" id="IPR015125">
    <property type="entry name" value="53-BP1_Tudor"/>
</dbReference>
<evidence type="ECO:0000256" key="1">
    <source>
        <dbReference type="ARBA" id="ARBA00004123"/>
    </source>
</evidence>
<dbReference type="InterPro" id="IPR014722">
    <property type="entry name" value="Rib_uL2_dom2"/>
</dbReference>
<dbReference type="Gene3D" id="3.40.50.10190">
    <property type="entry name" value="BRCT domain"/>
    <property type="match status" value="2"/>
</dbReference>
<dbReference type="SUPFAM" id="SSF52113">
    <property type="entry name" value="BRCT domain"/>
    <property type="match status" value="1"/>
</dbReference>
<evidence type="ECO:0000256" key="4">
    <source>
        <dbReference type="SAM" id="MobiDB-lite"/>
    </source>
</evidence>
<dbReference type="SUPFAM" id="SSF63748">
    <property type="entry name" value="Tudor/PWWP/MBT"/>
    <property type="match status" value="1"/>
</dbReference>
<comment type="subcellular location">
    <subcellularLocation>
        <location evidence="1">Nucleus</location>
    </subcellularLocation>
</comment>
<protein>
    <recommendedName>
        <fullName evidence="5">BRCT domain-containing protein</fullName>
    </recommendedName>
</protein>
<feature type="compositionally biased region" description="Basic residues" evidence="4">
    <location>
        <begin position="135"/>
        <end position="147"/>
    </location>
</feature>
<keyword evidence="3" id="KW-0539">Nucleus</keyword>
<dbReference type="GO" id="GO:0005634">
    <property type="term" value="C:nucleus"/>
    <property type="evidence" value="ECO:0007669"/>
    <property type="project" value="UniProtKB-SubCell"/>
</dbReference>
<feature type="compositionally biased region" description="Basic and acidic residues" evidence="4">
    <location>
        <begin position="62"/>
        <end position="89"/>
    </location>
</feature>
<dbReference type="InterPro" id="IPR047252">
    <property type="entry name" value="TP53BP1-like"/>
</dbReference>
<dbReference type="Gene3D" id="2.30.30.30">
    <property type="match status" value="1"/>
</dbReference>
<evidence type="ECO:0000256" key="3">
    <source>
        <dbReference type="ARBA" id="ARBA00023242"/>
    </source>
</evidence>
<dbReference type="InterPro" id="IPR036420">
    <property type="entry name" value="BRCT_dom_sf"/>
</dbReference>
<dbReference type="Proteomes" id="UP000502823">
    <property type="component" value="Unassembled WGS sequence"/>
</dbReference>
<feature type="region of interest" description="Disordered" evidence="4">
    <location>
        <begin position="60"/>
        <end position="89"/>
    </location>
</feature>
<dbReference type="PANTHER" id="PTHR15321:SF3">
    <property type="entry name" value="TP53-BINDING PROTEIN 1"/>
    <property type="match status" value="1"/>
</dbReference>
<dbReference type="OrthoDB" id="129353at2759"/>
<dbReference type="PROSITE" id="PS50172">
    <property type="entry name" value="BRCT"/>
    <property type="match status" value="1"/>
</dbReference>
<dbReference type="GO" id="GO:0042393">
    <property type="term" value="F:histone binding"/>
    <property type="evidence" value="ECO:0007669"/>
    <property type="project" value="TreeGrafter"/>
</dbReference>
<accession>A0A6L2PSX5</accession>
<evidence type="ECO:0000256" key="2">
    <source>
        <dbReference type="ARBA" id="ARBA00022763"/>
    </source>
</evidence>
<name>A0A6L2PSX5_COPFO</name>
<dbReference type="InterPro" id="IPR047249">
    <property type="entry name" value="BRCT_p53bp1-like_rpt1"/>
</dbReference>
<dbReference type="EMBL" id="BLKM01012156">
    <property type="protein sequence ID" value="GFG35659.1"/>
    <property type="molecule type" value="Genomic_DNA"/>
</dbReference>
<evidence type="ECO:0000259" key="5">
    <source>
        <dbReference type="PROSITE" id="PS50172"/>
    </source>
</evidence>
<dbReference type="Gene3D" id="2.30.30.140">
    <property type="match status" value="1"/>
</dbReference>
<feature type="region of interest" description="Disordered" evidence="4">
    <location>
        <begin position="135"/>
        <end position="170"/>
    </location>
</feature>
<dbReference type="InterPro" id="IPR001357">
    <property type="entry name" value="BRCT_dom"/>
</dbReference>
<reference evidence="7" key="1">
    <citation type="submission" date="2020-01" db="EMBL/GenBank/DDBJ databases">
        <title>Draft genome sequence of the Termite Coptotermes fromosanus.</title>
        <authorList>
            <person name="Itakura S."/>
            <person name="Yosikawa Y."/>
            <person name="Umezawa K."/>
        </authorList>
    </citation>
    <scope>NUCLEOTIDE SEQUENCE [LARGE SCALE GENOMIC DNA]</scope>
</reference>
<feature type="domain" description="BRCT" evidence="5">
    <location>
        <begin position="438"/>
        <end position="559"/>
    </location>
</feature>
<dbReference type="AlphaFoldDB" id="A0A6L2PSX5"/>
<keyword evidence="2" id="KW-0227">DNA damage</keyword>
<sequence length="616" mass="67944">MTQKCAADGGQFLIPNYPGLKVSRDRSFRSEEVLCGIQPGICSPIVDGCEIMHKVICSSRPEGSERDQGRSIRTDRGDSGKKSDIQKPDDGCILHDDLIIKKTDAISSSAVDNDAVLVPANVLKETPRSTVKLLKRRRSRSSVKKRSLPLSCSKQSVERKRGRLSPVQGKTPVTSCVQDMMAPIAESETKDGSDTVTKDVLTSPEVSTVLLDYSYLNLGTPVFARWTDKKYYSGRIQERCKDGRWKVLFDDTTVKLLAEDFVIAVDELPVGQLVYALAESQDYESGVIVNVEIKCDDAVYTVELDDNSSVVVSRSSLCMTEDQAKILREVVATLLPTKSLHRADISLDNVLLGKRSRIDSRDIQNKLDCPGVSGMSKALPKRKVAIPSVTESDTSSVVEDVDGVEGESHEIKLGKVKGRDRRTPQKNVGNLLGPLPPTGSKIFAGKLFLLTSSDVKHLCTKREDAEGNSHTFACGVSQNAVFSRSRLTEQIKAGSGKLYDRFEDVPPSKYDSCYLISDRPNQTAKFILCLAHGIQLVSYAWIIECCETNICQPLSRHYLAAGWSLEKREYVRSNPNKRPLSCVNIGLVSDTKHFQKFWELVLKGAGACVFAISQKL</sequence>
<evidence type="ECO:0000313" key="7">
    <source>
        <dbReference type="Proteomes" id="UP000502823"/>
    </source>
</evidence>
<feature type="non-terminal residue" evidence="6">
    <location>
        <position position="616"/>
    </location>
</feature>
<proteinExistence type="predicted"/>
<gene>
    <name evidence="6" type="ORF">Cfor_10886</name>
</gene>
<dbReference type="Pfam" id="PF09038">
    <property type="entry name" value="53-BP1_Tudor"/>
    <property type="match status" value="1"/>
</dbReference>
<dbReference type="GO" id="GO:0045944">
    <property type="term" value="P:positive regulation of transcription by RNA polymerase II"/>
    <property type="evidence" value="ECO:0007669"/>
    <property type="project" value="TreeGrafter"/>
</dbReference>
<dbReference type="CDD" id="cd17745">
    <property type="entry name" value="BRCT_p53bp1_rpt1"/>
    <property type="match status" value="1"/>
</dbReference>
<keyword evidence="7" id="KW-1185">Reference proteome</keyword>